<dbReference type="InterPro" id="IPR011009">
    <property type="entry name" value="Kinase-like_dom_sf"/>
</dbReference>
<proteinExistence type="predicted"/>
<dbReference type="AlphaFoldDB" id="Q3AU55"/>
<name>Q3AU55_CHLCH</name>
<dbReference type="InterPro" id="IPR002575">
    <property type="entry name" value="Aminoglycoside_PTrfase"/>
</dbReference>
<dbReference type="eggNOG" id="COG3178">
    <property type="taxonomic scope" value="Bacteria"/>
</dbReference>
<dbReference type="OrthoDB" id="9784461at2"/>
<dbReference type="KEGG" id="cch:Cag_0192"/>
<dbReference type="EMBL" id="CP000108">
    <property type="protein sequence ID" value="ABB27470.1"/>
    <property type="molecule type" value="Genomic_DNA"/>
</dbReference>
<protein>
    <recommendedName>
        <fullName evidence="1">Aminoglycoside phosphotransferase domain-containing protein</fullName>
    </recommendedName>
</protein>
<sequence length="344" mass="40149">MSLRTLQQQIITLYKSRYKATPQSITQLQGDASTRRYFRVEYNSLGTIACYDPAFVGADPERYPFLVLQKLLKQHDILVPRTCVYNAALGLLLLEDCGDLLFQNYVLEVLHTKKYDVLQQIYQNVVELMVAVQSIKGNEHELPFNLSFDREKLLFEFDFFLQHALRGYFASEIDAALIPLLRQEFEAITDLLVQPEHFVLNHRDYHSRNIMVTYDGYFLIDFQDARMGLPQYDAVSMLRDSYVVLPDELVAAMKEFHYKQLLEHHLTTMTYYEYCYYFDLMGFQRAIKALGTFCYQAVVKQNRSYEQYIAPTLGYIVNYIAERPQELGKAGGLLQPLLEKALHQ</sequence>
<dbReference type="Gene3D" id="3.30.200.20">
    <property type="entry name" value="Phosphorylase Kinase, domain 1"/>
    <property type="match status" value="1"/>
</dbReference>
<gene>
    <name evidence="2" type="ordered locus">Cag_0192</name>
</gene>
<accession>Q3AU55</accession>
<dbReference type="SUPFAM" id="SSF56112">
    <property type="entry name" value="Protein kinase-like (PK-like)"/>
    <property type="match status" value="1"/>
</dbReference>
<evidence type="ECO:0000313" key="2">
    <source>
        <dbReference type="EMBL" id="ABB27470.1"/>
    </source>
</evidence>
<evidence type="ECO:0000259" key="1">
    <source>
        <dbReference type="Pfam" id="PF01636"/>
    </source>
</evidence>
<dbReference type="STRING" id="340177.Cag_0192"/>
<reference evidence="2" key="1">
    <citation type="submission" date="2005-08" db="EMBL/GenBank/DDBJ databases">
        <title>Complete sequence of Chlorobium chlorochromatii CaD3.</title>
        <authorList>
            <person name="Copeland A."/>
            <person name="Lucas S."/>
            <person name="Lapidus A."/>
            <person name="Barry K."/>
            <person name="Detter J.C."/>
            <person name="Glavina T."/>
            <person name="Hammon N."/>
            <person name="Israni S."/>
            <person name="Pitluck S."/>
            <person name="Bryant D."/>
            <person name="Schmutz J."/>
            <person name="Larimer F."/>
            <person name="Land M."/>
            <person name="Kyrpides N."/>
            <person name="Ivanova N."/>
            <person name="Richardson P."/>
        </authorList>
    </citation>
    <scope>NUCLEOTIDE SEQUENCE [LARGE SCALE GENOMIC DNA]</scope>
    <source>
        <strain evidence="2">CaD3</strain>
    </source>
</reference>
<feature type="domain" description="Aminoglycoside phosphotransferase" evidence="1">
    <location>
        <begin position="25"/>
        <end position="252"/>
    </location>
</feature>
<dbReference type="HOGENOM" id="CLU_021467_0_0_10"/>
<dbReference type="Gene3D" id="3.90.1200.10">
    <property type="match status" value="1"/>
</dbReference>
<organism evidence="2">
    <name type="scientific">Chlorobium chlorochromatii (strain CaD3)</name>
    <dbReference type="NCBI Taxonomy" id="340177"/>
    <lineage>
        <taxon>Bacteria</taxon>
        <taxon>Pseudomonadati</taxon>
        <taxon>Chlorobiota</taxon>
        <taxon>Chlorobiia</taxon>
        <taxon>Chlorobiales</taxon>
        <taxon>Chlorobiaceae</taxon>
        <taxon>Chlorobium/Pelodictyon group</taxon>
        <taxon>Chlorobium</taxon>
    </lineage>
</organism>
<dbReference type="Pfam" id="PF01636">
    <property type="entry name" value="APH"/>
    <property type="match status" value="1"/>
</dbReference>